<reference evidence="7 8" key="1">
    <citation type="submission" date="2019-08" db="EMBL/GenBank/DDBJ databases">
        <title>Deep-cultivation of Planctomycetes and their phenomic and genomic characterization uncovers novel biology.</title>
        <authorList>
            <person name="Wiegand S."/>
            <person name="Jogler M."/>
            <person name="Boedeker C."/>
            <person name="Pinto D."/>
            <person name="Vollmers J."/>
            <person name="Rivas-Marin E."/>
            <person name="Kohn T."/>
            <person name="Peeters S.H."/>
            <person name="Heuer A."/>
            <person name="Rast P."/>
            <person name="Oberbeckmann S."/>
            <person name="Bunk B."/>
            <person name="Jeske O."/>
            <person name="Meyerdierks A."/>
            <person name="Storesund J.E."/>
            <person name="Kallscheuer N."/>
            <person name="Luecker S."/>
            <person name="Lage O.M."/>
            <person name="Pohl T."/>
            <person name="Merkel B.J."/>
            <person name="Hornburger P."/>
            <person name="Mueller R.-W."/>
            <person name="Bruemmer F."/>
            <person name="Labrenz M."/>
            <person name="Spormann A.M."/>
            <person name="Op den Camp H."/>
            <person name="Overmann J."/>
            <person name="Amann R."/>
            <person name="Jetten M.S.M."/>
            <person name="Mascher T."/>
            <person name="Medema M.H."/>
            <person name="Devos D.P."/>
            <person name="Kaster A.-K."/>
            <person name="Ovreas L."/>
            <person name="Rohde M."/>
            <person name="Galperin M.Y."/>
            <person name="Jogler C."/>
        </authorList>
    </citation>
    <scope>NUCLEOTIDE SEQUENCE [LARGE SCALE GENOMIC DNA]</scope>
    <source>
        <strain evidence="7 8">FC18</strain>
    </source>
</reference>
<keyword evidence="4 6" id="KW-0699">rRNA-binding</keyword>
<keyword evidence="4 6" id="KW-0694">RNA-binding</keyword>
<dbReference type="GO" id="GO:0019843">
    <property type="term" value="F:rRNA binding"/>
    <property type="evidence" value="ECO:0007669"/>
    <property type="project" value="UniProtKB-UniRule"/>
</dbReference>
<sequence length="89" mass="10410">MTITKEAKAEVIGEFQKNDKDNGSPDVQIAILTKRINSLTEHMRANPKDYSTRRGLLGMVSRRRRLLDYVRDHDPDRYLDLLERLGIRK</sequence>
<dbReference type="PROSITE" id="PS00362">
    <property type="entry name" value="RIBOSOMAL_S15"/>
    <property type="match status" value="1"/>
</dbReference>
<dbReference type="EMBL" id="CP042912">
    <property type="protein sequence ID" value="QEG24442.1"/>
    <property type="molecule type" value="Genomic_DNA"/>
</dbReference>
<evidence type="ECO:0000256" key="4">
    <source>
        <dbReference type="HAMAP-Rule" id="MF_01343"/>
    </source>
</evidence>
<dbReference type="InterPro" id="IPR009068">
    <property type="entry name" value="uS15_NS1_RNA-bd_sf"/>
</dbReference>
<dbReference type="OrthoDB" id="9799262at2"/>
<dbReference type="Gene3D" id="1.10.287.10">
    <property type="entry name" value="S15/NS1, RNA-binding"/>
    <property type="match status" value="1"/>
</dbReference>
<evidence type="ECO:0000256" key="3">
    <source>
        <dbReference type="ARBA" id="ARBA00064542"/>
    </source>
</evidence>
<keyword evidence="2 4" id="KW-0687">Ribonucleoprotein</keyword>
<protein>
    <recommendedName>
        <fullName evidence="4">Small ribosomal subunit protein uS15</fullName>
    </recommendedName>
</protein>
<dbReference type="InterPro" id="IPR005290">
    <property type="entry name" value="Ribosomal_uS15_bac-type"/>
</dbReference>
<dbReference type="AlphaFoldDB" id="A0A5B9PIE1"/>
<dbReference type="CDD" id="cd00353">
    <property type="entry name" value="Ribosomal_S15p_S13e"/>
    <property type="match status" value="1"/>
</dbReference>
<keyword evidence="8" id="KW-1185">Reference proteome</keyword>
<comment type="function">
    <text evidence="4 6">One of the primary rRNA binding proteins, it binds directly to 16S rRNA where it helps nucleate assembly of the platform of the 30S subunit by binding and bridging several RNA helices of the 16S rRNA.</text>
</comment>
<dbReference type="NCBIfam" id="TIGR00952">
    <property type="entry name" value="S15_bact"/>
    <property type="match status" value="1"/>
</dbReference>
<dbReference type="Gene3D" id="6.10.250.3130">
    <property type="match status" value="1"/>
</dbReference>
<dbReference type="GO" id="GO:0003735">
    <property type="term" value="F:structural constituent of ribosome"/>
    <property type="evidence" value="ECO:0007669"/>
    <property type="project" value="InterPro"/>
</dbReference>
<dbReference type="InterPro" id="IPR000589">
    <property type="entry name" value="Ribosomal_uS15"/>
</dbReference>
<dbReference type="KEGG" id="mff:MFFC18_43620"/>
<accession>A0A5B9PIE1</accession>
<evidence type="ECO:0000256" key="5">
    <source>
        <dbReference type="RuleBase" id="RU003919"/>
    </source>
</evidence>
<comment type="subunit">
    <text evidence="3 4">Part of the 30S ribosomal subunit. Forms a bridge to the 50S subunit in the 70S ribosome, contacting the 23S rRNA.</text>
</comment>
<evidence type="ECO:0000313" key="8">
    <source>
        <dbReference type="Proteomes" id="UP000322214"/>
    </source>
</evidence>
<gene>
    <name evidence="4 7" type="primary">rpsO</name>
    <name evidence="7" type="ORF">MFFC18_43620</name>
</gene>
<dbReference type="HAMAP" id="MF_01343_B">
    <property type="entry name" value="Ribosomal_uS15_B"/>
    <property type="match status" value="1"/>
</dbReference>
<evidence type="ECO:0000256" key="6">
    <source>
        <dbReference type="RuleBase" id="RU004524"/>
    </source>
</evidence>
<dbReference type="PANTHER" id="PTHR23321">
    <property type="entry name" value="RIBOSOMAL PROTEIN S15, BACTERIAL AND ORGANELLAR"/>
    <property type="match status" value="1"/>
</dbReference>
<keyword evidence="1 4" id="KW-0689">Ribosomal protein</keyword>
<comment type="similarity">
    <text evidence="4 5">Belongs to the universal ribosomal protein uS15 family.</text>
</comment>
<name>A0A5B9PIE1_9BACT</name>
<dbReference type="GO" id="GO:0022627">
    <property type="term" value="C:cytosolic small ribosomal subunit"/>
    <property type="evidence" value="ECO:0007669"/>
    <property type="project" value="TreeGrafter"/>
</dbReference>
<dbReference type="SMART" id="SM01387">
    <property type="entry name" value="Ribosomal_S15"/>
    <property type="match status" value="1"/>
</dbReference>
<dbReference type="PANTHER" id="PTHR23321:SF26">
    <property type="entry name" value="SMALL RIBOSOMAL SUBUNIT PROTEIN US15M"/>
    <property type="match status" value="1"/>
</dbReference>
<evidence type="ECO:0000313" key="7">
    <source>
        <dbReference type="EMBL" id="QEG24442.1"/>
    </source>
</evidence>
<dbReference type="Pfam" id="PF00312">
    <property type="entry name" value="Ribosomal_S15"/>
    <property type="match status" value="1"/>
</dbReference>
<dbReference type="SUPFAM" id="SSF47060">
    <property type="entry name" value="S15/NS1 RNA-binding domain"/>
    <property type="match status" value="1"/>
</dbReference>
<dbReference type="GO" id="GO:0006412">
    <property type="term" value="P:translation"/>
    <property type="evidence" value="ECO:0007669"/>
    <property type="project" value="UniProtKB-UniRule"/>
</dbReference>
<comment type="function">
    <text evidence="4">Forms an intersubunit bridge (bridge B4) with the 23S rRNA of the 50S subunit in the ribosome.</text>
</comment>
<organism evidence="7 8">
    <name type="scientific">Mariniblastus fucicola</name>
    <dbReference type="NCBI Taxonomy" id="980251"/>
    <lineage>
        <taxon>Bacteria</taxon>
        <taxon>Pseudomonadati</taxon>
        <taxon>Planctomycetota</taxon>
        <taxon>Planctomycetia</taxon>
        <taxon>Pirellulales</taxon>
        <taxon>Pirellulaceae</taxon>
        <taxon>Mariniblastus</taxon>
    </lineage>
</organism>
<dbReference type="RefSeq" id="WP_075083977.1">
    <property type="nucleotide sequence ID" value="NZ_CP042912.1"/>
</dbReference>
<evidence type="ECO:0000256" key="2">
    <source>
        <dbReference type="ARBA" id="ARBA00023274"/>
    </source>
</evidence>
<proteinExistence type="inferred from homology"/>
<evidence type="ECO:0000256" key="1">
    <source>
        <dbReference type="ARBA" id="ARBA00022980"/>
    </source>
</evidence>
<dbReference type="Proteomes" id="UP000322214">
    <property type="component" value="Chromosome"/>
</dbReference>
<dbReference type="FunFam" id="1.10.287.10:FF:000002">
    <property type="entry name" value="30S ribosomal protein S15"/>
    <property type="match status" value="1"/>
</dbReference>
<dbReference type="STRING" id="980251.GCA_001642875_01208"/>